<accession>A0A811US43</accession>
<dbReference type="AlphaFoldDB" id="A0A811US43"/>
<dbReference type="Proteomes" id="UP000606786">
    <property type="component" value="Unassembled WGS sequence"/>
</dbReference>
<evidence type="ECO:0000313" key="2">
    <source>
        <dbReference type="Proteomes" id="UP000606786"/>
    </source>
</evidence>
<comment type="caution">
    <text evidence="1">The sequence shown here is derived from an EMBL/GenBank/DDBJ whole genome shotgun (WGS) entry which is preliminary data.</text>
</comment>
<proteinExistence type="predicted"/>
<sequence length="84" mass="9058">MQLQLSALTNSKRVATCTLSDIIAAENILCFMNFCKGASMEVRDAVILAMTGALDIGMMHASETAFSAWLILTASLISSEQFTH</sequence>
<organism evidence="1 2">
    <name type="scientific">Ceratitis capitata</name>
    <name type="common">Mediterranean fruit fly</name>
    <name type="synonym">Tephritis capitata</name>
    <dbReference type="NCBI Taxonomy" id="7213"/>
    <lineage>
        <taxon>Eukaryota</taxon>
        <taxon>Metazoa</taxon>
        <taxon>Ecdysozoa</taxon>
        <taxon>Arthropoda</taxon>
        <taxon>Hexapoda</taxon>
        <taxon>Insecta</taxon>
        <taxon>Pterygota</taxon>
        <taxon>Neoptera</taxon>
        <taxon>Endopterygota</taxon>
        <taxon>Diptera</taxon>
        <taxon>Brachycera</taxon>
        <taxon>Muscomorpha</taxon>
        <taxon>Tephritoidea</taxon>
        <taxon>Tephritidae</taxon>
        <taxon>Ceratitis</taxon>
        <taxon>Ceratitis</taxon>
    </lineage>
</organism>
<keyword evidence="2" id="KW-1185">Reference proteome</keyword>
<evidence type="ECO:0000313" key="1">
    <source>
        <dbReference type="EMBL" id="CAD7001524.1"/>
    </source>
</evidence>
<dbReference type="EMBL" id="CAJHJT010000023">
    <property type="protein sequence ID" value="CAD7001524.1"/>
    <property type="molecule type" value="Genomic_DNA"/>
</dbReference>
<gene>
    <name evidence="1" type="ORF">CCAP1982_LOCUS10021</name>
</gene>
<protein>
    <submittedName>
        <fullName evidence="1">(Mediterranean fruit fly) hypothetical protein</fullName>
    </submittedName>
</protein>
<name>A0A811US43_CERCA</name>
<reference evidence="1" key="1">
    <citation type="submission" date="2020-11" db="EMBL/GenBank/DDBJ databases">
        <authorList>
            <person name="Whitehead M."/>
        </authorList>
    </citation>
    <scope>NUCLEOTIDE SEQUENCE</scope>
    <source>
        <strain evidence="1">EGII</strain>
    </source>
</reference>